<dbReference type="SUPFAM" id="SSF52540">
    <property type="entry name" value="P-loop containing nucleoside triphosphate hydrolases"/>
    <property type="match status" value="1"/>
</dbReference>
<evidence type="ECO:0000259" key="4">
    <source>
        <dbReference type="PROSITE" id="PS50893"/>
    </source>
</evidence>
<evidence type="ECO:0000256" key="2">
    <source>
        <dbReference type="ARBA" id="ARBA00022741"/>
    </source>
</evidence>
<evidence type="ECO:0000256" key="3">
    <source>
        <dbReference type="ARBA" id="ARBA00022840"/>
    </source>
</evidence>
<dbReference type="GO" id="GO:0005524">
    <property type="term" value="F:ATP binding"/>
    <property type="evidence" value="ECO:0007669"/>
    <property type="project" value="UniProtKB-KW"/>
</dbReference>
<dbReference type="Gene3D" id="3.40.50.300">
    <property type="entry name" value="P-loop containing nucleotide triphosphate hydrolases"/>
    <property type="match status" value="1"/>
</dbReference>
<keyword evidence="2" id="KW-0547">Nucleotide-binding</keyword>
<feature type="domain" description="ABC transporter" evidence="4">
    <location>
        <begin position="16"/>
        <end position="250"/>
    </location>
</feature>
<comment type="caution">
    <text evidence="5">The sequence shown here is derived from an EMBL/GenBank/DDBJ whole genome shotgun (WGS) entry which is preliminary data.</text>
</comment>
<keyword evidence="1" id="KW-0813">Transport</keyword>
<proteinExistence type="predicted"/>
<protein>
    <submittedName>
        <fullName evidence="5">Metal ABC transporter ATP-binding protein</fullName>
    </submittedName>
</protein>
<dbReference type="GO" id="GO:0016887">
    <property type="term" value="F:ATP hydrolysis activity"/>
    <property type="evidence" value="ECO:0007669"/>
    <property type="project" value="InterPro"/>
</dbReference>
<dbReference type="Proteomes" id="UP000586918">
    <property type="component" value="Unassembled WGS sequence"/>
</dbReference>
<gene>
    <name evidence="5" type="ORF">HF519_23670</name>
</gene>
<dbReference type="InterPro" id="IPR050153">
    <property type="entry name" value="Metal_Ion_Import_ABC"/>
</dbReference>
<reference evidence="5 6" key="1">
    <citation type="submission" date="2020-04" db="EMBL/GenBank/DDBJ databases">
        <authorList>
            <person name="Klaysubun C."/>
            <person name="Duangmal K."/>
            <person name="Lipun K."/>
        </authorList>
    </citation>
    <scope>NUCLEOTIDE SEQUENCE [LARGE SCALE GENOMIC DNA]</scope>
    <source>
        <strain evidence="5 6">DSM 45300</strain>
    </source>
</reference>
<dbReference type="InterPro" id="IPR003439">
    <property type="entry name" value="ABC_transporter-like_ATP-bd"/>
</dbReference>
<keyword evidence="3 5" id="KW-0067">ATP-binding</keyword>
<dbReference type="AlphaFoldDB" id="A0A848DNW4"/>
<evidence type="ECO:0000313" key="6">
    <source>
        <dbReference type="Proteomes" id="UP000586918"/>
    </source>
</evidence>
<accession>A0A848DNW4</accession>
<evidence type="ECO:0000313" key="5">
    <source>
        <dbReference type="EMBL" id="NMH94520.1"/>
    </source>
</evidence>
<dbReference type="PROSITE" id="PS50893">
    <property type="entry name" value="ABC_TRANSPORTER_2"/>
    <property type="match status" value="1"/>
</dbReference>
<dbReference type="InterPro" id="IPR027417">
    <property type="entry name" value="P-loop_NTPase"/>
</dbReference>
<dbReference type="InterPro" id="IPR003593">
    <property type="entry name" value="AAA+_ATPase"/>
</dbReference>
<evidence type="ECO:0000256" key="1">
    <source>
        <dbReference type="ARBA" id="ARBA00022448"/>
    </source>
</evidence>
<dbReference type="InterPro" id="IPR017871">
    <property type="entry name" value="ABC_transporter-like_CS"/>
</dbReference>
<dbReference type="PANTHER" id="PTHR42734">
    <property type="entry name" value="METAL TRANSPORT SYSTEM ATP-BINDING PROTEIN TM_0124-RELATED"/>
    <property type="match status" value="1"/>
</dbReference>
<dbReference type="Pfam" id="PF00005">
    <property type="entry name" value="ABC_tran"/>
    <property type="match status" value="1"/>
</dbReference>
<organism evidence="5 6">
    <name type="scientific">Pseudonocardia bannensis</name>
    <dbReference type="NCBI Taxonomy" id="630973"/>
    <lineage>
        <taxon>Bacteria</taxon>
        <taxon>Bacillati</taxon>
        <taxon>Actinomycetota</taxon>
        <taxon>Actinomycetes</taxon>
        <taxon>Pseudonocardiales</taxon>
        <taxon>Pseudonocardiaceae</taxon>
        <taxon>Pseudonocardia</taxon>
    </lineage>
</organism>
<dbReference type="EMBL" id="JAAXKZ010000115">
    <property type="protein sequence ID" value="NMH94520.1"/>
    <property type="molecule type" value="Genomic_DNA"/>
</dbReference>
<dbReference type="RefSeq" id="WP_169415204.1">
    <property type="nucleotide sequence ID" value="NZ_JAAXKZ010000115.1"/>
</dbReference>
<dbReference type="SMART" id="SM00382">
    <property type="entry name" value="AAA"/>
    <property type="match status" value="1"/>
</dbReference>
<sequence length="284" mass="30343">MGPGTAPTRQPGVSAVSLRGARLSFGPRTLWDGLDLDIAPGEFVAVLGPNGSGKTTLMKVLLGLLPLSAGEVRISGRPPRRGSPSIGYIPQQKALDPDLPLRGRDLVGLGLDGHRLGIGLRGRRERRARVDTALAAVGGTGYANAPVGRLSGGEQQRLRVAQALVGNPDVLLCDEPLLSLDLAHQHTVTRLIDERRRAASTAVLFVTHEINPVLPLVDRMLYLVDGRFRIGRPHEVMTSEVLSELYRTEVDVLRVRGRLVVVGAEDGCRHPGHGEPGEPEGGTP</sequence>
<keyword evidence="6" id="KW-1185">Reference proteome</keyword>
<dbReference type="PROSITE" id="PS00211">
    <property type="entry name" value="ABC_TRANSPORTER_1"/>
    <property type="match status" value="1"/>
</dbReference>
<name>A0A848DNW4_9PSEU</name>